<dbReference type="SUPFAM" id="SSF103473">
    <property type="entry name" value="MFS general substrate transporter"/>
    <property type="match status" value="1"/>
</dbReference>
<dbReference type="GO" id="GO:0022857">
    <property type="term" value="F:transmembrane transporter activity"/>
    <property type="evidence" value="ECO:0007669"/>
    <property type="project" value="InterPro"/>
</dbReference>
<dbReference type="PANTHER" id="PTHR23501:SF197">
    <property type="entry name" value="COMD"/>
    <property type="match status" value="1"/>
</dbReference>
<dbReference type="GO" id="GO:0005886">
    <property type="term" value="C:plasma membrane"/>
    <property type="evidence" value="ECO:0007669"/>
    <property type="project" value="TreeGrafter"/>
</dbReference>
<evidence type="ECO:0000256" key="5">
    <source>
        <dbReference type="SAM" id="Phobius"/>
    </source>
</evidence>
<feature type="domain" description="Major facilitator superfamily (MFS) profile" evidence="6">
    <location>
        <begin position="20"/>
        <end position="460"/>
    </location>
</feature>
<organism evidence="7 8">
    <name type="scientific">Salipiger abyssi</name>
    <dbReference type="NCBI Taxonomy" id="1250539"/>
    <lineage>
        <taxon>Bacteria</taxon>
        <taxon>Pseudomonadati</taxon>
        <taxon>Pseudomonadota</taxon>
        <taxon>Alphaproteobacteria</taxon>
        <taxon>Rhodobacterales</taxon>
        <taxon>Roseobacteraceae</taxon>
        <taxon>Salipiger</taxon>
    </lineage>
</organism>
<accession>A0A1P8ULY2</accession>
<keyword evidence="4 5" id="KW-0472">Membrane</keyword>
<feature type="transmembrane region" description="Helical" evidence="5">
    <location>
        <begin position="268"/>
        <end position="292"/>
    </location>
</feature>
<feature type="transmembrane region" description="Helical" evidence="5">
    <location>
        <begin position="110"/>
        <end position="131"/>
    </location>
</feature>
<feature type="transmembrane region" description="Helical" evidence="5">
    <location>
        <begin position="229"/>
        <end position="248"/>
    </location>
</feature>
<dbReference type="KEGG" id="paby:Ga0080574_TMP41"/>
<dbReference type="AlphaFoldDB" id="A0A1P8ULY2"/>
<keyword evidence="2 5" id="KW-0812">Transmembrane</keyword>
<dbReference type="InterPro" id="IPR020846">
    <property type="entry name" value="MFS_dom"/>
</dbReference>
<feature type="transmembrane region" description="Helical" evidence="5">
    <location>
        <begin position="362"/>
        <end position="384"/>
    </location>
</feature>
<sequence length="460" mass="47261">MSTTDAGADNAPASPSTATLFAAVVPPLFIGMIDQTIVATALPDIARDLGGFGTVGMLITAYLAATAISAPVYGRLGDALGRRKLMSIAIVVTMLGSLLCAIAPNFGTLVAARVMQGFGGGGLISLAQALLGQYVGPRRRARYQGYLAGIAIVASTFGPVVGGFVTGHLGWRWIFALNVPLTLLALLLIQRLPPRRTPKHAMVFDWAGLALFAALTVLIIAGFDSLKTGTAAPALLACAVIVLGLLVWRERRATHPLFPGDLLANRSISLSALLAMCHGALYVALLSFIPIYFAVARDRAADEIGLLMLPITVGIGTGAFVTGRLMSRSGRTTLYPVTGLICAAGLLLFLSRNLSELPDLGISLVFMLVSACLGSIMGVVQITVQMEAGVPRLGIATSSVSLSRSFGAVAGTAVAGVIVGAGLAGAAPDPDRVFGTIFLGGAGFALLASGVAAAIPRRQL</sequence>
<dbReference type="InterPro" id="IPR011701">
    <property type="entry name" value="MFS"/>
</dbReference>
<reference evidence="7 8" key="1">
    <citation type="submission" date="2016-04" db="EMBL/GenBank/DDBJ databases">
        <title>Deep-sea bacteria in the southern Pacific.</title>
        <authorList>
            <person name="Tang K."/>
        </authorList>
    </citation>
    <scope>NUCLEOTIDE SEQUENCE [LARGE SCALE GENOMIC DNA]</scope>
    <source>
        <strain evidence="7 8">JLT2014</strain>
        <plasmid evidence="8">ppaby5</plasmid>
    </source>
</reference>
<evidence type="ECO:0000256" key="3">
    <source>
        <dbReference type="ARBA" id="ARBA00022989"/>
    </source>
</evidence>
<dbReference type="InterPro" id="IPR036259">
    <property type="entry name" value="MFS_trans_sf"/>
</dbReference>
<keyword evidence="8" id="KW-1185">Reference proteome</keyword>
<geneLocation type="plasmid" evidence="8">
    <name>ppaby5</name>
</geneLocation>
<evidence type="ECO:0000313" key="8">
    <source>
        <dbReference type="Proteomes" id="UP000187059"/>
    </source>
</evidence>
<feature type="transmembrane region" description="Helical" evidence="5">
    <location>
        <begin position="85"/>
        <end position="104"/>
    </location>
</feature>
<feature type="transmembrane region" description="Helical" evidence="5">
    <location>
        <begin position="143"/>
        <end position="165"/>
    </location>
</feature>
<evidence type="ECO:0000256" key="4">
    <source>
        <dbReference type="ARBA" id="ARBA00023136"/>
    </source>
</evidence>
<name>A0A1P8ULY2_9RHOB</name>
<dbReference type="InterPro" id="IPR005829">
    <property type="entry name" value="Sugar_transporter_CS"/>
</dbReference>
<feature type="transmembrane region" description="Helical" evidence="5">
    <location>
        <begin position="52"/>
        <end position="73"/>
    </location>
</feature>
<evidence type="ECO:0000259" key="6">
    <source>
        <dbReference type="PROSITE" id="PS50850"/>
    </source>
</evidence>
<dbReference type="Gene3D" id="1.20.1250.20">
    <property type="entry name" value="MFS general substrate transporter like domains"/>
    <property type="match status" value="1"/>
</dbReference>
<evidence type="ECO:0000313" key="7">
    <source>
        <dbReference type="EMBL" id="APZ50375.1"/>
    </source>
</evidence>
<protein>
    <submittedName>
        <fullName evidence="7">Major Facilitator Superfamily transporter</fullName>
    </submittedName>
</protein>
<dbReference type="PANTHER" id="PTHR23501">
    <property type="entry name" value="MAJOR FACILITATOR SUPERFAMILY"/>
    <property type="match status" value="1"/>
</dbReference>
<gene>
    <name evidence="7" type="ORF">Ga0080574_TMP41</name>
</gene>
<feature type="transmembrane region" description="Helical" evidence="5">
    <location>
        <begin position="171"/>
        <end position="189"/>
    </location>
</feature>
<evidence type="ECO:0000256" key="1">
    <source>
        <dbReference type="ARBA" id="ARBA00004141"/>
    </source>
</evidence>
<keyword evidence="3 5" id="KW-1133">Transmembrane helix</keyword>
<dbReference type="Proteomes" id="UP000187059">
    <property type="component" value="Plasmid pPABY5"/>
</dbReference>
<feature type="transmembrane region" description="Helical" evidence="5">
    <location>
        <begin position="405"/>
        <end position="427"/>
    </location>
</feature>
<dbReference type="RefSeq" id="WP_083716687.1">
    <property type="nucleotide sequence ID" value="NZ_CP015089.1"/>
</dbReference>
<dbReference type="EMBL" id="CP015089">
    <property type="protein sequence ID" value="APZ50375.1"/>
    <property type="molecule type" value="Genomic_DNA"/>
</dbReference>
<dbReference type="PROSITE" id="PS00217">
    <property type="entry name" value="SUGAR_TRANSPORT_2"/>
    <property type="match status" value="1"/>
</dbReference>
<dbReference type="Gene3D" id="1.20.1720.10">
    <property type="entry name" value="Multidrug resistance protein D"/>
    <property type="match status" value="1"/>
</dbReference>
<comment type="subcellular location">
    <subcellularLocation>
        <location evidence="1">Membrane</location>
        <topology evidence="1">Multi-pass membrane protein</topology>
    </subcellularLocation>
</comment>
<feature type="transmembrane region" description="Helical" evidence="5">
    <location>
        <begin position="304"/>
        <end position="321"/>
    </location>
</feature>
<keyword evidence="7" id="KW-0614">Plasmid</keyword>
<dbReference type="PROSITE" id="PS50850">
    <property type="entry name" value="MFS"/>
    <property type="match status" value="1"/>
</dbReference>
<dbReference type="Pfam" id="PF07690">
    <property type="entry name" value="MFS_1"/>
    <property type="match status" value="1"/>
</dbReference>
<feature type="transmembrane region" description="Helical" evidence="5">
    <location>
        <begin position="433"/>
        <end position="455"/>
    </location>
</feature>
<evidence type="ECO:0000256" key="2">
    <source>
        <dbReference type="ARBA" id="ARBA00022692"/>
    </source>
</evidence>
<feature type="transmembrane region" description="Helical" evidence="5">
    <location>
        <begin position="333"/>
        <end position="350"/>
    </location>
</feature>
<feature type="transmembrane region" description="Helical" evidence="5">
    <location>
        <begin position="201"/>
        <end position="223"/>
    </location>
</feature>
<proteinExistence type="predicted"/>